<protein>
    <submittedName>
        <fullName evidence="3">DUF3302 domain-containing protein</fullName>
    </submittedName>
</protein>
<name>A0ABT0Q2Z5_9RHOB</name>
<keyword evidence="2" id="KW-1133">Transmembrane helix</keyword>
<dbReference type="Pfam" id="PF11742">
    <property type="entry name" value="DUF3302"/>
    <property type="match status" value="1"/>
</dbReference>
<organism evidence="3 4">
    <name type="scientific">Ruegeria spongiae</name>
    <dbReference type="NCBI Taxonomy" id="2942209"/>
    <lineage>
        <taxon>Bacteria</taxon>
        <taxon>Pseudomonadati</taxon>
        <taxon>Pseudomonadota</taxon>
        <taxon>Alphaproteobacteria</taxon>
        <taxon>Rhodobacterales</taxon>
        <taxon>Roseobacteraceae</taxon>
        <taxon>Ruegeria</taxon>
    </lineage>
</organism>
<feature type="region of interest" description="Disordered" evidence="1">
    <location>
        <begin position="104"/>
        <end position="124"/>
    </location>
</feature>
<dbReference type="InterPro" id="IPR011223">
    <property type="entry name" value="UCP028770"/>
</dbReference>
<evidence type="ECO:0000256" key="2">
    <source>
        <dbReference type="SAM" id="Phobius"/>
    </source>
</evidence>
<dbReference type="EMBL" id="JAMFMB010000014">
    <property type="protein sequence ID" value="MCL6284244.1"/>
    <property type="molecule type" value="Genomic_DNA"/>
</dbReference>
<evidence type="ECO:0000256" key="1">
    <source>
        <dbReference type="SAM" id="MobiDB-lite"/>
    </source>
</evidence>
<evidence type="ECO:0000313" key="3">
    <source>
        <dbReference type="EMBL" id="MCL6284244.1"/>
    </source>
</evidence>
<keyword evidence="2" id="KW-0812">Transmembrane</keyword>
<keyword evidence="4" id="KW-1185">Reference proteome</keyword>
<accession>A0ABT0Q2Z5</accession>
<proteinExistence type="predicted"/>
<evidence type="ECO:0000313" key="4">
    <source>
        <dbReference type="Proteomes" id="UP001203880"/>
    </source>
</evidence>
<dbReference type="Proteomes" id="UP001203880">
    <property type="component" value="Unassembled WGS sequence"/>
</dbReference>
<sequence>MGLLGAPLEHYDYLTFLALILILAAVMGLFLFLMGLPGRIAIKRNHPHAEAVKIMGWMGFLAVVPWVHAFMWAFHDGVTVDLRRMPEDEKKNIRKEIKRLGGDVNEEYREAGDSDAPPDDSAKS</sequence>
<keyword evidence="2" id="KW-0472">Membrane</keyword>
<dbReference type="RefSeq" id="WP_249710245.1">
    <property type="nucleotide sequence ID" value="NZ_JAMFMB010000014.1"/>
</dbReference>
<feature type="transmembrane region" description="Helical" evidence="2">
    <location>
        <begin position="54"/>
        <end position="74"/>
    </location>
</feature>
<reference evidence="3" key="1">
    <citation type="submission" date="2022-05" db="EMBL/GenBank/DDBJ databases">
        <authorList>
            <person name="Park J.-S."/>
        </authorList>
    </citation>
    <scope>NUCLEOTIDE SEQUENCE</scope>
    <source>
        <strain evidence="3">2012CJ41-6</strain>
    </source>
</reference>
<feature type="transmembrane region" description="Helical" evidence="2">
    <location>
        <begin position="13"/>
        <end position="33"/>
    </location>
</feature>
<comment type="caution">
    <text evidence="3">The sequence shown here is derived from an EMBL/GenBank/DDBJ whole genome shotgun (WGS) entry which is preliminary data.</text>
</comment>
<gene>
    <name evidence="3" type="ORF">M3P21_11970</name>
</gene>